<evidence type="ECO:0000313" key="13">
    <source>
        <dbReference type="Proteomes" id="UP001652582"/>
    </source>
</evidence>
<feature type="domain" description="THAP-type" evidence="11">
    <location>
        <begin position="1"/>
        <end position="86"/>
    </location>
</feature>
<dbReference type="GeneID" id="112047192"/>
<dbReference type="Pfam" id="PF00096">
    <property type="entry name" value="zf-C2H2"/>
    <property type="match status" value="3"/>
</dbReference>
<dbReference type="InterPro" id="IPR006612">
    <property type="entry name" value="THAP_Znf"/>
</dbReference>
<keyword evidence="13" id="KW-1185">Reference proteome</keyword>
<dbReference type="Pfam" id="PF05485">
    <property type="entry name" value="THAP"/>
    <property type="match status" value="1"/>
</dbReference>
<dbReference type="SMART" id="SM00355">
    <property type="entry name" value="ZnF_C2H2"/>
    <property type="match status" value="11"/>
</dbReference>
<evidence type="ECO:0000259" key="12">
    <source>
        <dbReference type="PROSITE" id="PS51915"/>
    </source>
</evidence>
<keyword evidence="3 6" id="KW-0863">Zinc-finger</keyword>
<reference evidence="14" key="1">
    <citation type="submission" date="2025-08" db="UniProtKB">
        <authorList>
            <consortium name="RefSeq"/>
        </authorList>
    </citation>
    <scope>IDENTIFICATION</scope>
</reference>
<organism evidence="13 14">
    <name type="scientific">Bicyclus anynana</name>
    <name type="common">Squinting bush brown butterfly</name>
    <dbReference type="NCBI Taxonomy" id="110368"/>
    <lineage>
        <taxon>Eukaryota</taxon>
        <taxon>Metazoa</taxon>
        <taxon>Ecdysozoa</taxon>
        <taxon>Arthropoda</taxon>
        <taxon>Hexapoda</taxon>
        <taxon>Insecta</taxon>
        <taxon>Pterygota</taxon>
        <taxon>Neoptera</taxon>
        <taxon>Endopterygota</taxon>
        <taxon>Lepidoptera</taxon>
        <taxon>Glossata</taxon>
        <taxon>Ditrysia</taxon>
        <taxon>Papilionoidea</taxon>
        <taxon>Nymphalidae</taxon>
        <taxon>Satyrinae</taxon>
        <taxon>Satyrini</taxon>
        <taxon>Mycalesina</taxon>
        <taxon>Bicyclus</taxon>
    </lineage>
</organism>
<dbReference type="GO" id="GO:0003677">
    <property type="term" value="F:DNA binding"/>
    <property type="evidence" value="ECO:0007669"/>
    <property type="project" value="UniProtKB-UniRule"/>
</dbReference>
<evidence type="ECO:0000256" key="3">
    <source>
        <dbReference type="ARBA" id="ARBA00022771"/>
    </source>
</evidence>
<dbReference type="PROSITE" id="PS50950">
    <property type="entry name" value="ZF_THAP"/>
    <property type="match status" value="1"/>
</dbReference>
<dbReference type="PROSITE" id="PS00028">
    <property type="entry name" value="ZINC_FINGER_C2H2_1"/>
    <property type="match status" value="8"/>
</dbReference>
<dbReference type="InterPro" id="IPR038441">
    <property type="entry name" value="THAP_Znf_sf"/>
</dbReference>
<evidence type="ECO:0000256" key="9">
    <source>
        <dbReference type="SAM" id="MobiDB-lite"/>
    </source>
</evidence>
<dbReference type="InterPro" id="IPR012934">
    <property type="entry name" value="Znf_AD"/>
</dbReference>
<dbReference type="SUPFAM" id="SSF57667">
    <property type="entry name" value="beta-beta-alpha zinc fingers"/>
    <property type="match status" value="4"/>
</dbReference>
<gene>
    <name evidence="14" type="primary">LOC112047192</name>
</gene>
<feature type="domain" description="C2H2-type" evidence="10">
    <location>
        <begin position="673"/>
        <end position="700"/>
    </location>
</feature>
<dbReference type="SMART" id="SM00980">
    <property type="entry name" value="THAP"/>
    <property type="match status" value="1"/>
</dbReference>
<evidence type="ECO:0000256" key="7">
    <source>
        <dbReference type="PROSITE-ProRule" id="PRU00309"/>
    </source>
</evidence>
<feature type="region of interest" description="Disordered" evidence="9">
    <location>
        <begin position="284"/>
        <end position="310"/>
    </location>
</feature>
<feature type="domain" description="C2H2-type" evidence="10">
    <location>
        <begin position="402"/>
        <end position="429"/>
    </location>
</feature>
<dbReference type="PROSITE" id="PS51915">
    <property type="entry name" value="ZAD"/>
    <property type="match status" value="1"/>
</dbReference>
<keyword evidence="2" id="KW-0677">Repeat</keyword>
<dbReference type="PANTHER" id="PTHR24379:SF121">
    <property type="entry name" value="C2H2-TYPE DOMAIN-CONTAINING PROTEIN"/>
    <property type="match status" value="1"/>
</dbReference>
<dbReference type="OrthoDB" id="10039931at2759"/>
<feature type="domain" description="C2H2-type" evidence="10">
    <location>
        <begin position="512"/>
        <end position="540"/>
    </location>
</feature>
<feature type="compositionally biased region" description="Basic residues" evidence="9">
    <location>
        <begin position="293"/>
        <end position="303"/>
    </location>
</feature>
<sequence length="779" mass="89671">MKCCLSFCENSRNNHFSSKILGQQTITFHKVPTKQCLRLSWLEALGLEENQLPETPVICSQHFQKDDFYIKNGFTELRSNAVPSAVQICLICLDSASKLYPLGKFNLEEAYINVTGISLYNKVNIAPKLCVECAQRLVNCNSFRDKSLRAHTLLLDLVKSNDFLTTHRIKRVYREKHGLTSNIVKRVHQPDHCDLHLVDEQEEKLYHVPLVKDEDGANEEFNLSKSIQSANRELEPKQETLNSEIKNDDGFSNDEVKFINDEFSYVDVIDDAIFDIDTGFANSDEDKPDIQAKSHKKSKKPSLKRLGSKDSVKGIKNKGTLKRINNKTKVKSTKERTKLKVKLKNGILKLKKQKESTSEVKSDDSKVKPTEKLFKKTALTYEEQLADVQQRKETANYLNAAYKCSKCYKGFIDVDAYNGHMIKHTNKYGPFECDICGLHSKSRNNLCRHIAVNHSIRYSCTLCMFVTMHIGTANSHERWHKGSKFKCPECDLEFGIRSSYLSHLRIKHPSDYACTICGFSFIGERGIKLHMNKKHRFDVPSPDGPLCKPCNIRFASEMAYNQHMKVSPKHNVGQKRERNDPLIKTMGWSKRPWRNKNKKEYPDADGEPVECEQCGIPLKDYWMYTQHFKKAHPDKNRTKYHRPKLLCELCGKVFNNEAHLRYHMPVHSEHKQFKCSVCAKTFGSILNLKSHATLHSASRPSYACDFCGKTFAYQSNKYRHMTIHKGIKFSCEICDKSFNTAPERSIHVQHVHMKVPWPKRSRAPRGKPRPLAPQDDLMC</sequence>
<feature type="domain" description="C2H2-type" evidence="10">
    <location>
        <begin position="485"/>
        <end position="513"/>
    </location>
</feature>
<dbReference type="KEGG" id="bany:112047192"/>
<dbReference type="GO" id="GO:0005634">
    <property type="term" value="C:nucleus"/>
    <property type="evidence" value="ECO:0007669"/>
    <property type="project" value="InterPro"/>
</dbReference>
<evidence type="ECO:0000256" key="4">
    <source>
        <dbReference type="ARBA" id="ARBA00022833"/>
    </source>
</evidence>
<proteinExistence type="predicted"/>
<keyword evidence="1 8" id="KW-0479">Metal-binding</keyword>
<feature type="domain" description="C2H2-type" evidence="10">
    <location>
        <begin position="702"/>
        <end position="729"/>
    </location>
</feature>
<accession>A0A6J1MZF9</accession>
<dbReference type="SUPFAM" id="SSF57716">
    <property type="entry name" value="Glucocorticoid receptor-like (DNA-binding domain)"/>
    <property type="match status" value="1"/>
</dbReference>
<feature type="region of interest" description="Disordered" evidence="9">
    <location>
        <begin position="756"/>
        <end position="779"/>
    </location>
</feature>
<name>A0A6J1MZF9_BICAN</name>
<dbReference type="Gene3D" id="3.30.160.60">
    <property type="entry name" value="Classic Zinc Finger"/>
    <property type="match status" value="6"/>
</dbReference>
<keyword evidence="5 7" id="KW-0238">DNA-binding</keyword>
<evidence type="ECO:0000256" key="5">
    <source>
        <dbReference type="ARBA" id="ARBA00023125"/>
    </source>
</evidence>
<evidence type="ECO:0000259" key="11">
    <source>
        <dbReference type="PROSITE" id="PS50950"/>
    </source>
</evidence>
<feature type="binding site" evidence="8">
    <location>
        <position position="133"/>
    </location>
    <ligand>
        <name>Zn(2+)</name>
        <dbReference type="ChEBI" id="CHEBI:29105"/>
    </ligand>
</feature>
<evidence type="ECO:0000256" key="2">
    <source>
        <dbReference type="ARBA" id="ARBA00022737"/>
    </source>
</evidence>
<evidence type="ECO:0000313" key="14">
    <source>
        <dbReference type="RefSeq" id="XP_023939979.2"/>
    </source>
</evidence>
<dbReference type="Proteomes" id="UP001652582">
    <property type="component" value="Chromosome 21"/>
</dbReference>
<dbReference type="SMART" id="SM00868">
    <property type="entry name" value="zf-AD"/>
    <property type="match status" value="1"/>
</dbReference>
<evidence type="ECO:0000256" key="1">
    <source>
        <dbReference type="ARBA" id="ARBA00022723"/>
    </source>
</evidence>
<feature type="binding site" evidence="8">
    <location>
        <position position="92"/>
    </location>
    <ligand>
        <name>Zn(2+)</name>
        <dbReference type="ChEBI" id="CHEBI:29105"/>
    </ligand>
</feature>
<feature type="compositionally biased region" description="Basic residues" evidence="9">
    <location>
        <begin position="756"/>
        <end position="768"/>
    </location>
</feature>
<evidence type="ECO:0000256" key="8">
    <source>
        <dbReference type="PROSITE-ProRule" id="PRU01263"/>
    </source>
</evidence>
<dbReference type="AlphaFoldDB" id="A0A6J1MZF9"/>
<feature type="binding site" evidence="8">
    <location>
        <position position="130"/>
    </location>
    <ligand>
        <name>Zn(2+)</name>
        <dbReference type="ChEBI" id="CHEBI:29105"/>
    </ligand>
</feature>
<evidence type="ECO:0000256" key="6">
    <source>
        <dbReference type="PROSITE-ProRule" id="PRU00042"/>
    </source>
</evidence>
<feature type="domain" description="C2H2-type" evidence="10">
    <location>
        <begin position="645"/>
        <end position="672"/>
    </location>
</feature>
<dbReference type="PROSITE" id="PS50157">
    <property type="entry name" value="ZINC_FINGER_C2H2_2"/>
    <property type="match status" value="7"/>
</dbReference>
<keyword evidence="4 8" id="KW-0862">Zinc</keyword>
<protein>
    <submittedName>
        <fullName evidence="14">Zinc finger protein 37</fullName>
    </submittedName>
</protein>
<dbReference type="Gene3D" id="6.20.210.20">
    <property type="entry name" value="THAP domain"/>
    <property type="match status" value="1"/>
</dbReference>
<dbReference type="GO" id="GO:0008270">
    <property type="term" value="F:zinc ion binding"/>
    <property type="evidence" value="ECO:0007669"/>
    <property type="project" value="UniProtKB-UniRule"/>
</dbReference>
<dbReference type="RefSeq" id="XP_023939979.2">
    <property type="nucleotide sequence ID" value="XM_024084211.2"/>
</dbReference>
<feature type="binding site" evidence="8">
    <location>
        <position position="89"/>
    </location>
    <ligand>
        <name>Zn(2+)</name>
        <dbReference type="ChEBI" id="CHEBI:29105"/>
    </ligand>
</feature>
<dbReference type="PANTHER" id="PTHR24379">
    <property type="entry name" value="KRAB AND ZINC FINGER DOMAIN-CONTAINING"/>
    <property type="match status" value="1"/>
</dbReference>
<dbReference type="Pfam" id="PF12874">
    <property type="entry name" value="zf-met"/>
    <property type="match status" value="1"/>
</dbReference>
<feature type="domain" description="ZAD" evidence="12">
    <location>
        <begin position="87"/>
        <end position="157"/>
    </location>
</feature>
<evidence type="ECO:0000259" key="10">
    <source>
        <dbReference type="PROSITE" id="PS50157"/>
    </source>
</evidence>
<dbReference type="InterPro" id="IPR036236">
    <property type="entry name" value="Znf_C2H2_sf"/>
</dbReference>
<feature type="domain" description="C2H2-type" evidence="10">
    <location>
        <begin position="729"/>
        <end position="752"/>
    </location>
</feature>
<dbReference type="InterPro" id="IPR013087">
    <property type="entry name" value="Znf_C2H2_type"/>
</dbReference>